<gene>
    <name evidence="1" type="ORF">ASZ90_017775</name>
</gene>
<accession>A0A0W8E843</accession>
<dbReference type="EMBL" id="LNQE01001838">
    <property type="protein sequence ID" value="KUG04807.1"/>
    <property type="molecule type" value="Genomic_DNA"/>
</dbReference>
<evidence type="ECO:0000313" key="1">
    <source>
        <dbReference type="EMBL" id="KUG04807.1"/>
    </source>
</evidence>
<protein>
    <submittedName>
        <fullName evidence="1">Uncharacterized protein</fullName>
    </submittedName>
</protein>
<sequence>MLTFSSEPATAERIIVRQMLEPSQPGFKNLFENHVFLAATPSHGKNP</sequence>
<organism evidence="1">
    <name type="scientific">hydrocarbon metagenome</name>
    <dbReference type="NCBI Taxonomy" id="938273"/>
    <lineage>
        <taxon>unclassified sequences</taxon>
        <taxon>metagenomes</taxon>
        <taxon>ecological metagenomes</taxon>
    </lineage>
</organism>
<dbReference type="AlphaFoldDB" id="A0A0W8E843"/>
<reference evidence="1" key="1">
    <citation type="journal article" date="2015" name="Proc. Natl. Acad. Sci. U.S.A.">
        <title>Networks of energetic and metabolic interactions define dynamics in microbial communities.</title>
        <authorList>
            <person name="Embree M."/>
            <person name="Liu J.K."/>
            <person name="Al-Bassam M.M."/>
            <person name="Zengler K."/>
        </authorList>
    </citation>
    <scope>NUCLEOTIDE SEQUENCE</scope>
</reference>
<proteinExistence type="predicted"/>
<name>A0A0W8E843_9ZZZZ</name>
<comment type="caution">
    <text evidence="1">The sequence shown here is derived from an EMBL/GenBank/DDBJ whole genome shotgun (WGS) entry which is preliminary data.</text>
</comment>